<feature type="transmembrane region" description="Helical" evidence="1">
    <location>
        <begin position="174"/>
        <end position="192"/>
    </location>
</feature>
<keyword evidence="1" id="KW-1133">Transmembrane helix</keyword>
<evidence type="ECO:0000256" key="1">
    <source>
        <dbReference type="SAM" id="Phobius"/>
    </source>
</evidence>
<feature type="transmembrane region" description="Helical" evidence="1">
    <location>
        <begin position="140"/>
        <end position="162"/>
    </location>
</feature>
<dbReference type="EMBL" id="VJND01000022">
    <property type="protein sequence ID" value="TSE22687.1"/>
    <property type="molecule type" value="Genomic_DNA"/>
</dbReference>
<dbReference type="EC" id="2.3.2.13" evidence="3"/>
<proteinExistence type="predicted"/>
<dbReference type="InterPro" id="IPR038765">
    <property type="entry name" value="Papain-like_cys_pep_sf"/>
</dbReference>
<dbReference type="Pfam" id="PF11992">
    <property type="entry name" value="TgpA_N"/>
    <property type="match status" value="1"/>
</dbReference>
<feature type="domain" description="Transglutaminase-like" evidence="2">
    <location>
        <begin position="429"/>
        <end position="500"/>
    </location>
</feature>
<reference evidence="3 4" key="1">
    <citation type="submission" date="2019-07" db="EMBL/GenBank/DDBJ databases">
        <title>Tepidimonas sediminis YIM 72259 draft genome.</title>
        <authorList>
            <person name="Da Costa M.S."/>
            <person name="Froufe H.J.C."/>
            <person name="Egas C."/>
            <person name="Albuquerque L."/>
        </authorList>
    </citation>
    <scope>NUCLEOTIDE SEQUENCE [LARGE SCALE GENOMIC DNA]</scope>
    <source>
        <strain evidence="3 4">YIM 72259</strain>
    </source>
</reference>
<dbReference type="InterPro" id="IPR021878">
    <property type="entry name" value="TgpA_N"/>
</dbReference>
<feature type="transmembrane region" description="Helical" evidence="1">
    <location>
        <begin position="117"/>
        <end position="134"/>
    </location>
</feature>
<dbReference type="Pfam" id="PF13406">
    <property type="entry name" value="SLT_2"/>
    <property type="match status" value="1"/>
</dbReference>
<dbReference type="PANTHER" id="PTHR42736:SF1">
    <property type="entry name" value="PROTEIN-GLUTAMINE GAMMA-GLUTAMYLTRANSFERASE"/>
    <property type="match status" value="1"/>
</dbReference>
<dbReference type="Gene3D" id="3.10.620.30">
    <property type="match status" value="1"/>
</dbReference>
<dbReference type="Proteomes" id="UP000320225">
    <property type="component" value="Unassembled WGS sequence"/>
</dbReference>
<comment type="caution">
    <text evidence="3">The sequence shown here is derived from an EMBL/GenBank/DDBJ whole genome shotgun (WGS) entry which is preliminary data.</text>
</comment>
<dbReference type="Gene3D" id="1.10.530.10">
    <property type="match status" value="1"/>
</dbReference>
<dbReference type="InterPro" id="IPR031304">
    <property type="entry name" value="SLT_2"/>
</dbReference>
<dbReference type="SUPFAM" id="SSF53955">
    <property type="entry name" value="Lysozyme-like"/>
    <property type="match status" value="1"/>
</dbReference>
<dbReference type="AlphaFoldDB" id="A0A554WGJ1"/>
<dbReference type="SUPFAM" id="SSF54001">
    <property type="entry name" value="Cysteine proteinases"/>
    <property type="match status" value="1"/>
</dbReference>
<dbReference type="RefSeq" id="WP_246099276.1">
    <property type="nucleotide sequence ID" value="NZ_VJND01000022.1"/>
</dbReference>
<dbReference type="Pfam" id="PF01841">
    <property type="entry name" value="Transglut_core"/>
    <property type="match status" value="1"/>
</dbReference>
<evidence type="ECO:0000313" key="4">
    <source>
        <dbReference type="Proteomes" id="UP000320225"/>
    </source>
</evidence>
<accession>A0A554WGJ1</accession>
<keyword evidence="1" id="KW-0472">Membrane</keyword>
<sequence length="1050" mass="114710">MPLNPSAAGRHHATPLPREARDTLVLLAVLAWIQALLLGHVPAWTSALAAALLLWRGWLAWRGRPLPGWPWRVGLTLLAVGATLATHRTLLGPEAGVTLIAVLLALKTLELRARRDAWVVFFLAFFTLLAPLLRSQSLPMALAVLLAVWGLLTALVLAHRPLGHPPLAAAARQAGWLMLTGTPLLVLLFALFPRLPPLWGLPQGEPFGRSGLSGQMRVGDVARLALDERVAMRVAFPQGTPPAAQLYFRGPVLRVFDGERWLPLHGPQAVALAPGALIRADAGVRRTPRGAPLPYRVTLEPTQRPWLPVLDHTLQAPQPSAAGAAPLTSPDGAWWLPYPVTDVLRYDAQAHPTVDWGVEADRLALQVDRELPPGFNPRTLAWAQALRRELGEPAPRVLVEALLRRLRDGGYVYTLEPGVYGPHSADEFWFERKAGFCEHIASAFVIALRALDVPARIVTGYQGGELNPVDGLWTVRHSDAHAWAEVWLPGEGWVRVDPTAWVAPDRTVRGARLAPPPGPLARAVVQVDPRLLQLARAWWDAANQRWNEWVLDYGPTRQRDLLRRLGWDAQDWRDAARALGAALALAALVALGWLLRPRGRRRDAWRRLLERAARRWARAGVPPPRPLTPRALAAALQQAAALDEAQRAAWRAWLLELEALRYDPAMPADRAARLLTDLRRRLGRLRTPARPPAAGAPRRAGGALALLLMLAAGAPAADAQPARALPATYANHPQAQQLAAAIDAAEGWDDGWARHWVAQARPDARARALNVPPAATAYPNWAAYRARFVEPRRIAAGVRFWDAHAEALARAEARYGVPAAVIVGILGVETLYGQHLGQHRTLDVLATLALDFPPEHPRAEARQAFFRDELRAFLRLARASGVAPDAWRGSFAGALGWPQFMPSSWLAHAVDFDGDGRIDLLGSPADAIGSVANFLAAHGWRRGMPARYAVRPPTHPQALGTLLAPDIRPTFSAAQLLELGAELPPEAQRHEGLLALVLLHNGDPAQGGPGPTYVLGTDNFWALTRYNRSSYYALAVLELGEAVERQRGAR</sequence>
<gene>
    <name evidence="3" type="primary">tgpA</name>
    <name evidence="3" type="ORF">Tsedi_02344</name>
</gene>
<feature type="transmembrane region" description="Helical" evidence="1">
    <location>
        <begin position="24"/>
        <end position="55"/>
    </location>
</feature>
<evidence type="ECO:0000313" key="3">
    <source>
        <dbReference type="EMBL" id="TSE22687.1"/>
    </source>
</evidence>
<dbReference type="InterPro" id="IPR052901">
    <property type="entry name" value="Bact_TGase-like"/>
</dbReference>
<name>A0A554WGJ1_9BURK</name>
<dbReference type="SMART" id="SM00460">
    <property type="entry name" value="TGc"/>
    <property type="match status" value="1"/>
</dbReference>
<evidence type="ECO:0000259" key="2">
    <source>
        <dbReference type="SMART" id="SM00460"/>
    </source>
</evidence>
<keyword evidence="3" id="KW-0808">Transferase</keyword>
<keyword evidence="1" id="KW-0812">Transmembrane</keyword>
<feature type="transmembrane region" description="Helical" evidence="1">
    <location>
        <begin position="75"/>
        <end position="105"/>
    </location>
</feature>
<protein>
    <submittedName>
        <fullName evidence="3">Protein-glutamine gamma-glutamyltransferase</fullName>
        <ecNumber evidence="3">2.3.2.13</ecNumber>
    </submittedName>
</protein>
<dbReference type="GO" id="GO:0003810">
    <property type="term" value="F:protein-glutamine gamma-glutamyltransferase activity"/>
    <property type="evidence" value="ECO:0007669"/>
    <property type="project" value="UniProtKB-EC"/>
</dbReference>
<organism evidence="3 4">
    <name type="scientific">Tepidimonas sediminis</name>
    <dbReference type="NCBI Taxonomy" id="2588941"/>
    <lineage>
        <taxon>Bacteria</taxon>
        <taxon>Pseudomonadati</taxon>
        <taxon>Pseudomonadota</taxon>
        <taxon>Betaproteobacteria</taxon>
        <taxon>Burkholderiales</taxon>
        <taxon>Tepidimonas</taxon>
    </lineage>
</organism>
<keyword evidence="3" id="KW-0012">Acyltransferase</keyword>
<dbReference type="PANTHER" id="PTHR42736">
    <property type="entry name" value="PROTEIN-GLUTAMINE GAMMA-GLUTAMYLTRANSFERASE"/>
    <property type="match status" value="1"/>
</dbReference>
<dbReference type="CDD" id="cd13399">
    <property type="entry name" value="Slt35-like"/>
    <property type="match status" value="1"/>
</dbReference>
<dbReference type="Gene3D" id="1.10.8.350">
    <property type="entry name" value="Bacterial muramidase"/>
    <property type="match status" value="1"/>
</dbReference>
<dbReference type="InterPro" id="IPR023346">
    <property type="entry name" value="Lysozyme-like_dom_sf"/>
</dbReference>
<dbReference type="InterPro" id="IPR002931">
    <property type="entry name" value="Transglutaminase-like"/>
</dbReference>
<keyword evidence="4" id="KW-1185">Reference proteome</keyword>